<dbReference type="InterPro" id="IPR036236">
    <property type="entry name" value="Znf_C2H2_sf"/>
</dbReference>
<dbReference type="PROSITE" id="PS00028">
    <property type="entry name" value="ZINC_FINGER_C2H2_1"/>
    <property type="match status" value="9"/>
</dbReference>
<dbReference type="Proteomes" id="UP001154078">
    <property type="component" value="Chromosome 4"/>
</dbReference>
<feature type="domain" description="C2H2-type" evidence="7">
    <location>
        <begin position="431"/>
        <end position="459"/>
    </location>
</feature>
<feature type="domain" description="C2H2-type" evidence="7">
    <location>
        <begin position="488"/>
        <end position="515"/>
    </location>
</feature>
<keyword evidence="5" id="KW-0539">Nucleus</keyword>
<dbReference type="InterPro" id="IPR013087">
    <property type="entry name" value="Znf_C2H2_type"/>
</dbReference>
<feature type="domain" description="C2H2-type" evidence="7">
    <location>
        <begin position="460"/>
        <end position="487"/>
    </location>
</feature>
<protein>
    <recommendedName>
        <fullName evidence="7">C2H2-type domain-containing protein</fullName>
    </recommendedName>
</protein>
<dbReference type="GO" id="GO:0008270">
    <property type="term" value="F:zinc ion binding"/>
    <property type="evidence" value="ECO:0007669"/>
    <property type="project" value="UniProtKB-KW"/>
</dbReference>
<dbReference type="Pfam" id="PF00096">
    <property type="entry name" value="zf-C2H2"/>
    <property type="match status" value="2"/>
</dbReference>
<dbReference type="EMBL" id="OV121135">
    <property type="protein sequence ID" value="CAH0554532.1"/>
    <property type="molecule type" value="Genomic_DNA"/>
</dbReference>
<feature type="domain" description="C2H2-type" evidence="7">
    <location>
        <begin position="250"/>
        <end position="277"/>
    </location>
</feature>
<proteinExistence type="predicted"/>
<evidence type="ECO:0000256" key="1">
    <source>
        <dbReference type="ARBA" id="ARBA00022723"/>
    </source>
</evidence>
<reference evidence="8" key="1">
    <citation type="submission" date="2021-12" db="EMBL/GenBank/DDBJ databases">
        <authorList>
            <person name="King R."/>
        </authorList>
    </citation>
    <scope>NUCLEOTIDE SEQUENCE</scope>
</reference>
<keyword evidence="3 6" id="KW-0863">Zinc-finger</keyword>
<feature type="domain" description="C2H2-type" evidence="7">
    <location>
        <begin position="165"/>
        <end position="193"/>
    </location>
</feature>
<keyword evidence="4" id="KW-0862">Zinc</keyword>
<dbReference type="SMART" id="SM00355">
    <property type="entry name" value="ZnF_C2H2"/>
    <property type="match status" value="10"/>
</dbReference>
<evidence type="ECO:0000256" key="2">
    <source>
        <dbReference type="ARBA" id="ARBA00022737"/>
    </source>
</evidence>
<dbReference type="Gene3D" id="3.30.160.60">
    <property type="entry name" value="Classic Zinc Finger"/>
    <property type="match status" value="10"/>
</dbReference>
<dbReference type="PANTHER" id="PTHR24377">
    <property type="entry name" value="IP01015P-RELATED"/>
    <property type="match status" value="1"/>
</dbReference>
<keyword evidence="9" id="KW-1185">Reference proteome</keyword>
<keyword evidence="1" id="KW-0479">Metal-binding</keyword>
<sequence length="655" mass="76319">MENISDNDLLQNVYSFWNEQVQRYPYLANPQQPYEDNYYCGNNFEQQPHSSKVNDTWTQPQEALHQSFQDNSYVHGEGYSQVYVPVLEDTTNQHANLPVELDIDQIIQDNAQYPASASEIEEILNIGLCEPNHIVPNEQEKVQSQILITTPYSTFTVPVEKPTVFDCEVCSKTFSKGSYLTQHRKACHSGDKPFKCKKCGKRFSSKEECDVHYQKHMGSKQFQCKFCEKQFNYKIDIRRHESLHTGQKPYACSVCAKGFDRRDHMRRHELIHARKGQKIYSFWNEQVQRYPYLANPQQPYEDNYYCGNNFEQQPHSSKVNDTWTQPQEALHQSFQDNSYVHGEGYSQVYVPVLEDTTNQHANLPVELDIDQIIQDNAQYPASASEIEEILNIGSCEPNHIVPNEQEKVQSQILITTPYSTFTVPVEKPTVFDCEVCSKTFSKGSYLTQHRKACHSGDKPFKCKKCGKRFSSKEECDVHYQKHMGSKQFQCNYCEKQFNYKIDIRRDESLHTGQKPYACSVCAKGFDRRDHMRRHELIHARKGQKSKEQVEVPLQILITTPYSTFTVPLEKEKKTVFDCEVCSKTFSKGSYLIQHRKACHSGDRPFKCKKCGKRFSTKEECDVHYQKHMGSKQFQCNYCEKQFNYKIDIPNDMANK</sequence>
<evidence type="ECO:0000259" key="7">
    <source>
        <dbReference type="PROSITE" id="PS50157"/>
    </source>
</evidence>
<dbReference type="OrthoDB" id="8117402at2759"/>
<evidence type="ECO:0000313" key="8">
    <source>
        <dbReference type="EMBL" id="CAH0554532.1"/>
    </source>
</evidence>
<dbReference type="SUPFAM" id="SSF57667">
    <property type="entry name" value="beta-beta-alpha zinc fingers"/>
    <property type="match status" value="6"/>
</dbReference>
<keyword evidence="2" id="KW-0677">Repeat</keyword>
<evidence type="ECO:0000256" key="5">
    <source>
        <dbReference type="ARBA" id="ARBA00023242"/>
    </source>
</evidence>
<evidence type="ECO:0000313" key="9">
    <source>
        <dbReference type="Proteomes" id="UP001154078"/>
    </source>
</evidence>
<dbReference type="PROSITE" id="PS50157">
    <property type="entry name" value="ZINC_FINGER_C2H2_2"/>
    <property type="match status" value="10"/>
</dbReference>
<feature type="domain" description="C2H2-type" evidence="7">
    <location>
        <begin position="222"/>
        <end position="249"/>
    </location>
</feature>
<feature type="domain" description="C2H2-type" evidence="7">
    <location>
        <begin position="516"/>
        <end position="543"/>
    </location>
</feature>
<feature type="domain" description="C2H2-type" evidence="7">
    <location>
        <begin position="605"/>
        <end position="632"/>
    </location>
</feature>
<gene>
    <name evidence="8" type="ORF">MELIAE_LOCUS6103</name>
</gene>
<feature type="domain" description="C2H2-type" evidence="7">
    <location>
        <begin position="194"/>
        <end position="221"/>
    </location>
</feature>
<dbReference type="InterPro" id="IPR050826">
    <property type="entry name" value="Krueppel_C2H2_ZnFinger"/>
</dbReference>
<evidence type="ECO:0000256" key="3">
    <source>
        <dbReference type="ARBA" id="ARBA00022771"/>
    </source>
</evidence>
<dbReference type="Pfam" id="PF13912">
    <property type="entry name" value="zf-C2H2_6"/>
    <property type="match status" value="3"/>
</dbReference>
<evidence type="ECO:0000256" key="6">
    <source>
        <dbReference type="PROSITE-ProRule" id="PRU00042"/>
    </source>
</evidence>
<name>A0A9P0FFS9_BRAAE</name>
<evidence type="ECO:0000256" key="4">
    <source>
        <dbReference type="ARBA" id="ARBA00022833"/>
    </source>
</evidence>
<dbReference type="AlphaFoldDB" id="A0A9P0FFS9"/>
<feature type="domain" description="C2H2-type" evidence="7">
    <location>
        <begin position="576"/>
        <end position="604"/>
    </location>
</feature>
<accession>A0A9P0FFS9</accession>
<organism evidence="8 9">
    <name type="scientific">Brassicogethes aeneus</name>
    <name type="common">Rape pollen beetle</name>
    <name type="synonym">Meligethes aeneus</name>
    <dbReference type="NCBI Taxonomy" id="1431903"/>
    <lineage>
        <taxon>Eukaryota</taxon>
        <taxon>Metazoa</taxon>
        <taxon>Ecdysozoa</taxon>
        <taxon>Arthropoda</taxon>
        <taxon>Hexapoda</taxon>
        <taxon>Insecta</taxon>
        <taxon>Pterygota</taxon>
        <taxon>Neoptera</taxon>
        <taxon>Endopterygota</taxon>
        <taxon>Coleoptera</taxon>
        <taxon>Polyphaga</taxon>
        <taxon>Cucujiformia</taxon>
        <taxon>Nitidulidae</taxon>
        <taxon>Meligethinae</taxon>
        <taxon>Brassicogethes</taxon>
    </lineage>
</organism>
<dbReference type="FunFam" id="3.30.160.60:FF:000624">
    <property type="entry name" value="zinc finger protein 697"/>
    <property type="match status" value="2"/>
</dbReference>